<accession>A0A6P8YHL6</accession>
<dbReference type="GO" id="GO:0005813">
    <property type="term" value="C:centrosome"/>
    <property type="evidence" value="ECO:0007669"/>
    <property type="project" value="UniProtKB-SubCell"/>
</dbReference>
<evidence type="ECO:0000256" key="13">
    <source>
        <dbReference type="ARBA" id="ARBA00022723"/>
    </source>
</evidence>
<keyword evidence="6" id="KW-0963">Cytoplasm</keyword>
<keyword evidence="11" id="KW-0646">Protease inhibitor</keyword>
<keyword evidence="13" id="KW-0479">Metal-binding</keyword>
<evidence type="ECO:0000256" key="26">
    <source>
        <dbReference type="ARBA" id="ARBA00075349"/>
    </source>
</evidence>
<dbReference type="InterPro" id="IPR001370">
    <property type="entry name" value="BIR_rpt"/>
</dbReference>
<evidence type="ECO:0000256" key="16">
    <source>
        <dbReference type="ARBA" id="ARBA00022776"/>
    </source>
</evidence>
<evidence type="ECO:0000313" key="32">
    <source>
        <dbReference type="RefSeq" id="XP_034239272.1"/>
    </source>
</evidence>
<evidence type="ECO:0000256" key="10">
    <source>
        <dbReference type="ARBA" id="ARBA00022679"/>
    </source>
</evidence>
<dbReference type="Gene3D" id="3.10.110.10">
    <property type="entry name" value="Ubiquitin Conjugating Enzyme"/>
    <property type="match status" value="1"/>
</dbReference>
<dbReference type="GO" id="GO:0005768">
    <property type="term" value="C:endosome"/>
    <property type="evidence" value="ECO:0007669"/>
    <property type="project" value="UniProtKB-SubCell"/>
</dbReference>
<keyword evidence="20" id="KW-0333">Golgi apparatus</keyword>
<dbReference type="OrthoDB" id="47801at2759"/>
<feature type="compositionally biased region" description="Basic and acidic residues" evidence="29">
    <location>
        <begin position="4986"/>
        <end position="4996"/>
    </location>
</feature>
<keyword evidence="23" id="KW-0131">Cell cycle</keyword>
<feature type="region of interest" description="Disordered" evidence="29">
    <location>
        <begin position="4597"/>
        <end position="4617"/>
    </location>
</feature>
<dbReference type="SUPFAM" id="SSF57924">
    <property type="entry name" value="Inhibitor of apoptosis (IAP) repeat"/>
    <property type="match status" value="1"/>
</dbReference>
<feature type="compositionally biased region" description="Acidic residues" evidence="29">
    <location>
        <begin position="4924"/>
        <end position="4935"/>
    </location>
</feature>
<feature type="region of interest" description="Disordered" evidence="29">
    <location>
        <begin position="1698"/>
        <end position="1767"/>
    </location>
</feature>
<evidence type="ECO:0000256" key="20">
    <source>
        <dbReference type="ARBA" id="ARBA00023034"/>
    </source>
</evidence>
<keyword evidence="15" id="KW-0967">Endosome</keyword>
<sequence>MADEEPWILSEDGFLNAAADSKSVICHPNLNVILLVTKSNELIVIDVNSGSILQRSSLSANWQGDVQGAYLPGTDKLLLTDGSAVGVRSDYNGVLLLDTILQTPVQKSDDVVRLELLHTEAVLLQRCLKQVELRGVYQANEVLQELSSRTKEAQANPRKTIKSQKWNTVCLELPHSALKAVCSGLVGELKRQTQHLPVLPLASALNERLNSLLPSLALDNVGTPAERNLMHSEAARRETFSKWPHMNYKWALPDQMAQAGFFHQPNSAGDDRAMCFTCIVCLVCWEPTDEPWSEHERHSPSCPFVRGEYTQNVPLSVTYATAPAAPLSNTNFSDQTTDSEPEQLVLGNSNVPELAVSFTSSGLVNVWNVKRQLKSDVEILVTGTEGKLLRAHLEEQEFLVHNRKPRPNKTQRTEENTDVQVDDSKAERDQTDCDLYADVPKPPREAWLRADTNSEPANSTGNILDSPSEGFLPKDKIVDVSAACAATTCTSKKSGSAVQPVAVVGVDFVSFFNCPRKDPPTWGGSIDVRLMNDANQASNCESGSLDIMKVSQDPSLACSSSHDEYSRGRSAFLVLYDLYPSETFVDCEDDDGENSGESYGSPTHSMSGASGAAGAETGTSGFAGPGNGSGSNGGGEKKQEKNLTTHAGGNVKKYVSGTGTSASSSSGTRQESSMYQDLFLPKFLYGPPIVQDGEGSVIISTGEADPLENLDFSPPSSVFTSPDYALNMLQVTLGNSHPGTTINHMKKIITKKCIPAPPPIIAQEPPKSKPFEPVVGQVVRMPEGYRIHSIHPTKDGGHLLVVLVYKFVGDSTACDDTTAMDVDEEEDCYGMESTAPCRLLLFPLYLEDDVIRICEVPKVYTKFSNPGEIPVEVSLLPLQERDERSDPDENESVGILAKQSHGLATLICANGTLRVIELNTLSIVAEAAPQAGSKFISATFCNNLERICACTETGSLHFFPLQWNKEGSQNPSPVYSQPSTSQSAPLDFTATYSELLLNGPLGIADLRQLLELTLSENLTPCYAATVPPCWSEIMQAQKQRKHPQHLQQGDDAQHTRTWRLQRDVTTWDEHVFEITLPKSCTIGHVCFKFSFQSTCSPPPNIEVTLLKQNVSGIGHKQPAGMPVDGKVDFGLGPKESSGNPVMSEEYLRAHNAEILCGPVNLSQYLDLSEQGGSLTLTSPKLMHTRSRTLQLHLKAVSVDLQAHLPRSNEEKIPKKSNTASSSANGSSSSCPSSKQPFFISATSMFASTSKKLDPVIATTPKKPENFLGCDWLQEVSVAIRRTKQTSLSHERNQRLAMLDSNTFIKRLLGVVCLEGPDKTQPAQGLALDILSWVVSVRLSPHCSGGQGIGDARLLQQQLEVGRIIKSHIMELIHHCFILGGRSIAHKCLKFILVCIKGVQSLNEGEGLALEKTVLDSLMDWLPTIGATKSAGALRWFLLLLMRVSPLDGDGVIGRECVFLLTLVAGELSNRTNPYHLLLRSRFGLYGTPFDPELFDVDPPVSGKSTSVPLTYASVVQGDTSMNTTSTSGASAFGGDTLDLRELLAAPASEKCIASKLDQATSSLSVGSNNSSSSSGTHRLKGLASNHYMKGLLEVEPLHYTCHAASDGTKLEKIEPGCGCTIPVSNFITLGTSGTKKAADGDFMCFCLGKELAEDKWEEISDKMLLTDKMLHAALMESHRLSSVYKGEQVKPLGMLIQEGESSSTSSQQSSTNSSPWLPQYAANEKMPSPLSSQPQGAAHSKPDCDSKNAFEEDHEMPSCSTKVPDSKKTEDLSTLNVPWQQLLVPPPQQTVVIERMHSGARRFVVLDFGSPVMLTDMIVPACCDLVLLSVDVWLCSEEQDGQRLVVASDIATKALVLSDLQPPPICRYLKITTIGRYGMTTTKCKIPIGSFFGHTMILPGESGPSSSQIPLLSESNLQAQISVLGSLLEDIHCRYALACSRLRELLSPLLQSETPNAAHMYCYLQRARDMDRQMNFNLDTSNQKVFSAYQECITFQHQLNVVRSVMSRLETACNPGRERLSQDSNCHQYFVKASTDKLRVLGEGLLDVLLYLGSLPLYTFSSPELSCLDRSVCENLFYWLCVGQDTRMQLASATLLVRLCGSQPWWGQFLAETVANLFSSNNSAVFPQDRVFIILAYLGRKSLTLPSARLPVMEAVLGMLGNLLGPLCSGNENQPLRSNTDISLVGWALLFVSQCLDIGSVSRDDENSDKSVNKDQGQQNRWDFIQGEVAMQRKVAAGGSRSRANILRTKRILVKQQYGAMSDALDAYKKQQFSTYDMSDVKFHETFTSKPKLKPQEVYLKKVFKHPTSHMKDTSGLRVVDGSKRGWAGVTRRNLASTSCVGEPDCNSDYRESAMSLSLPQAQCLQVARGLVALILHMDFTCNIDMFLLACKVLARIVWCSKPALPLSDLMTNDQLLKLIRMGVWQDPHQSSWGGPWAAHAITCLLQDILDGVRSTSVLLSRESSPADDANDSRPSTSNTQKTLYEKLRGHSSGLGTVAVPAVPPSPSTSTADLPSPPPGPSVASTSAVNDEDDTVIEMIEHPTIPPFPAPPPKNAFPMKAKPTSSWANAVAGSSSFAELLDYIADSGQSLVGTEEMVAEDCPDAAVSQPGTSGAGKGNGMVALESDDSELDDFLDDILEQGRSMLRKGSSSRTSMVASSKVGCISTAMDARLDFAVDCHAEVHIRRLTMLGAYNLPHSVNTVFPSIPEGEKPPAAPTAWPQPENEPESSHNMLIACFDKIFCELQLQGSWTSLEQVFQLWLTLNSESSFDSGVHHFDPSSCPTIGLSPEAISSLLSALMCQPEMSVRTWCLAFQCLTQVSNTSCSDAVARWGPRASQGMTHIISNDPQFGPVLLRFLAGSGLSSQNTDVGPTVCGAMRDLLVRLMVRTDAHPARRTSKWMSNQLLELANQLIMPGGAISGRRGPLDAQFAFFNLLLGFNFHISGINANVTMSYLESVGILVHTFIMTSEKVRRRSVTETNQSSSMCFGGLLSHVIGAEAKSVKGSTWDNILCSVLKLACSIVQSPLKTDGASAESMDTASSGSSPADMCQTDEHKAKTMGSASAAPQTPPRVPCIADTLLQHQLTMARLLSALAGCVGSPLAVLLGTSGERDANEPRALSTALSGEPISVGDGIFHLLYLLCKKVSQPTLLLRPIHDFLISVRDGSTAVHGQSSGIMQLSEPLLWFIMKALDSPENLKIFNNMGGTKVICENLLHCSQKLISSHPSLVSVVMQHLSRVAPPQPNVSKKVPSPHESFEGLQNFAPLGTISSSSATAQPADVLIQSFPSHRRARTPAWSYHFYPDELYMDLTLKLPCAVLLKEIQLQPHLTSLATCPSAVGLEVSKDGTSPLVPLCSPLPTSGMTFVRLTLDRPEVVTSVLLRLYRPHDSASIGLSQVRLLGSTTFGETAYRTQNWDVPEEEHLTKTSLGWLRLLHHCLVVAKKISDLQESVVASAAGLTGLLDACAGLLLIPAPAPPLLTTALEHVLLRLGLHSRELGLKLMQDLLRSSLHSQLSMSPPMGADSVVDLLFLLGTEQDEHSTARVETMLSWLQETASAALEPPPGSSKNVSCCTSDIPASAACIHSVAAVLWRLHSCGAGYDLSALFPPQLFNNIYHWTLLLPVKSGVKSALDAVLCSMCYIQPDLFPALLRTIGAVAPGNNVNQDTQTMDEDQGAMTDDRKQLDAWSSSTQLSEGQLMTIAMVSQSPPAVKHLLESGLLSFLSTSLLEFCFYEQDQEQENLLGAHSSILTDADKVLSDYDEDHSLFSVTTMASILKLFAELCYEGQLRNWFGSSEGSVFWLPLLRLLCYRSSKQTSGLQPQSQAFGELETATIQFLSRVSSLHPENQEQLARVLCDVISQQEARQHNVSFLHGISGFARRLVLQLLLESEKIRVLVNSEVPLQRPDGVGNAVGLRHPSHGVGHRSQVVIISHYTTCAELVKLVVGNDTLGPLLGERLPSDVSGTAAGPSSAATKAGMRHFKDIEYLCFADPLFAAGLTAKDKRSKEAKNAATRGPYAKKTRISDSSGGNSLSASLGLAPERWLEQSQIQVGAPLPGCTTLGQVLMALHERGASLCSASFEVTVKQSPSLPKEHPASSPLHTVVTFPTPLEVFARHGGLALLAEHLPLVYPETLRYSTQDKPAPTASSPDAMDADWVKVDGTHIDLYEELDDSSLLVGSSSGPSGQRAPSTSLVPTSVPPHSLAAFGLFLRLPGYAEILLRDPKKAQCLLRLALGVSDDGEGADILGLPLATSLPTLPFNILRQLLDGAALHTDDGELLRRTAMDTGAIHLLLACLSVFTHQAQDIHLPGVQHELVIAATKASTAGPGSGKESKTTSKVDDKSQLYWAKGTGFGTGSTAQCWNVEQALMRQRSEEEHVTVLLQATSSFLNPRDVIPQRFHEPLSDSDSDSHDAAASRMPHLGLPPQLPQLLQKSCLLPAVCSYLRNDSVLDMARHIPLYRAVLQVLRSLAVSPQLAALLLPSDRRRLERQDRPARNANSSRSPSGDALSATCLLNKMKSCVDTYASRLRLNRSKGAGTGRKSGGSGGSAGSGASAGSAGASTSRMSSKFAEDWEQDEGLAQLIADIRHTASMVTIATDRLVPDEDPETSSRSPTSAGSCVMEYPMKRSLEERYLEVMQKLQFDTFEMVTENTETGGYQFAVSYHFESNLRSAGDRCHPARVKRLAQETVTLSTSLPLSYSSSVYVRCDSDRLDIMKVLITGPADTPYANGCFEFDVYFPPDYPNSPMLINMETTGHHTIRFNPNLYNDGKVCLSVLNTWHGRPEEKWNAQTSSFLQVLVSIQSLILVPEPYFNEPGYERSRGTPSGNQSSREYNANICTASVKWAMLEQVRNPCPCFKEVIHTHFWFKRREVIKQIEGWIAEMEGQGSDRRNGRTISLNTIALKRHLEQLREELNKLKPPPGQEDLVEQTDAEDEPISVNSTSSGATSSSTANVPIVPLIGPSASIPAGPSEPSEPFEPSDADTDMEMEKLVSKVCE</sequence>
<feature type="compositionally biased region" description="Low complexity" evidence="29">
    <location>
        <begin position="4937"/>
        <end position="4953"/>
    </location>
</feature>
<dbReference type="CDD" id="cd00022">
    <property type="entry name" value="BIR"/>
    <property type="match status" value="1"/>
</dbReference>
<feature type="region of interest" description="Disordered" evidence="29">
    <location>
        <begin position="2461"/>
        <end position="2480"/>
    </location>
</feature>
<dbReference type="Proteomes" id="UP000515158">
    <property type="component" value="Unplaced"/>
</dbReference>
<dbReference type="GeneID" id="117644139"/>
<dbReference type="FunFam" id="1.10.1170.10:FF:000001">
    <property type="entry name" value="baculoviral IAP repeat-containing protein 6 isoform X1"/>
    <property type="match status" value="1"/>
</dbReference>
<evidence type="ECO:0000256" key="22">
    <source>
        <dbReference type="ARBA" id="ARBA00023212"/>
    </source>
</evidence>
<evidence type="ECO:0000256" key="28">
    <source>
        <dbReference type="ARBA" id="ARBA00081222"/>
    </source>
</evidence>
<keyword evidence="14" id="KW-0677">Repeat</keyword>
<keyword evidence="10" id="KW-0808">Transferase</keyword>
<dbReference type="GO" id="GO:0043066">
    <property type="term" value="P:negative regulation of apoptotic process"/>
    <property type="evidence" value="ECO:0007669"/>
    <property type="project" value="UniProtKB-ARBA"/>
</dbReference>
<keyword evidence="19" id="KW-0832">Ubl conjugation</keyword>
<comment type="subcellular location">
    <subcellularLocation>
        <location evidence="4">Cytoplasm</location>
        <location evidence="4">Cytoskeleton</location>
        <location evidence="4">Microtubule organizing center</location>
        <location evidence="4">Centrosome</location>
    </subcellularLocation>
    <subcellularLocation>
        <location evidence="5">Cytoplasm</location>
        <location evidence="5">Cytoskeleton</location>
        <location evidence="5">Spindle pole</location>
    </subcellularLocation>
    <subcellularLocation>
        <location evidence="1">Endosome</location>
    </subcellularLocation>
    <subcellularLocation>
        <location evidence="2">Golgi apparatus</location>
        <location evidence="2">trans-Golgi network membrane</location>
    </subcellularLocation>
    <subcellularLocation>
        <location evidence="3">Midbody</location>
    </subcellularLocation>
</comment>
<dbReference type="GO" id="GO:0006915">
    <property type="term" value="P:apoptotic process"/>
    <property type="evidence" value="ECO:0007669"/>
    <property type="project" value="UniProtKB-KW"/>
</dbReference>
<feature type="domain" description="UBC core" evidence="30">
    <location>
        <begin position="4678"/>
        <end position="4845"/>
    </location>
</feature>
<evidence type="ECO:0000256" key="21">
    <source>
        <dbReference type="ARBA" id="ARBA00023136"/>
    </source>
</evidence>
<dbReference type="CDD" id="cd23810">
    <property type="entry name" value="UBCc_BIRC6"/>
    <property type="match status" value="1"/>
</dbReference>
<dbReference type="InterPro" id="IPR000608">
    <property type="entry name" value="UBC"/>
</dbReference>
<reference evidence="32 33" key="1">
    <citation type="submission" date="2025-04" db="UniProtKB">
        <authorList>
            <consortium name="RefSeq"/>
        </authorList>
    </citation>
    <scope>IDENTIFICATION</scope>
    <source>
        <tissue evidence="32 33">Total insect</tissue>
    </source>
</reference>
<dbReference type="PANTHER" id="PTHR46116:SF39">
    <property type="entry name" value="BACULOVIRAL IAP REPEAT-CONTAINING PROTEIN 6"/>
    <property type="match status" value="1"/>
</dbReference>
<keyword evidence="17" id="KW-0833">Ubl conjugation pathway</keyword>
<dbReference type="GO" id="GO:0051301">
    <property type="term" value="P:cell division"/>
    <property type="evidence" value="ECO:0007669"/>
    <property type="project" value="UniProtKB-KW"/>
</dbReference>
<dbReference type="GO" id="GO:0000922">
    <property type="term" value="C:spindle pole"/>
    <property type="evidence" value="ECO:0007669"/>
    <property type="project" value="UniProtKB-SubCell"/>
</dbReference>
<feature type="region of interest" description="Disordered" evidence="29">
    <location>
        <begin position="3031"/>
        <end position="3070"/>
    </location>
</feature>
<feature type="compositionally biased region" description="Gly residues" evidence="29">
    <location>
        <begin position="621"/>
        <end position="634"/>
    </location>
</feature>
<dbReference type="SMART" id="SM00212">
    <property type="entry name" value="UBCc"/>
    <property type="match status" value="1"/>
</dbReference>
<evidence type="ECO:0000256" key="15">
    <source>
        <dbReference type="ARBA" id="ARBA00022753"/>
    </source>
</evidence>
<dbReference type="GO" id="GO:0016567">
    <property type="term" value="P:protein ubiquitination"/>
    <property type="evidence" value="ECO:0007669"/>
    <property type="project" value="UniProtKB-ARBA"/>
</dbReference>
<dbReference type="Pfam" id="PF00179">
    <property type="entry name" value="UQ_con"/>
    <property type="match status" value="1"/>
</dbReference>
<name>A0A6P8YHL6_THRPL</name>
<evidence type="ECO:0000256" key="18">
    <source>
        <dbReference type="ARBA" id="ARBA00022833"/>
    </source>
</evidence>
<dbReference type="GO" id="GO:0042127">
    <property type="term" value="P:regulation of cell population proliferation"/>
    <property type="evidence" value="ECO:0007669"/>
    <property type="project" value="UniProtKB-ARBA"/>
</dbReference>
<feature type="compositionally biased region" description="Low complexity" evidence="29">
    <location>
        <begin position="656"/>
        <end position="671"/>
    </location>
</feature>
<feature type="region of interest" description="Disordered" evidence="29">
    <location>
        <begin position="2495"/>
        <end position="2529"/>
    </location>
</feature>
<dbReference type="InterPro" id="IPR016135">
    <property type="entry name" value="UBQ-conjugating_enzyme/RWD"/>
</dbReference>
<feature type="compositionally biased region" description="Polar residues" evidence="29">
    <location>
        <begin position="3036"/>
        <end position="3045"/>
    </location>
</feature>
<dbReference type="GO" id="GO:0046872">
    <property type="term" value="F:metal ion binding"/>
    <property type="evidence" value="ECO:0007669"/>
    <property type="project" value="UniProtKB-KW"/>
</dbReference>
<dbReference type="InterPro" id="IPR022103">
    <property type="entry name" value="BIRC6"/>
</dbReference>
<feature type="compositionally biased region" description="Low complexity" evidence="29">
    <location>
        <begin position="1216"/>
        <end position="1232"/>
    </location>
</feature>
<evidence type="ECO:0000256" key="9">
    <source>
        <dbReference type="ARBA" id="ARBA00022618"/>
    </source>
</evidence>
<feature type="compositionally biased region" description="Basic and acidic residues" evidence="29">
    <location>
        <begin position="1740"/>
        <end position="1751"/>
    </location>
</feature>
<keyword evidence="21" id="KW-0472">Membrane</keyword>
<evidence type="ECO:0000256" key="6">
    <source>
        <dbReference type="ARBA" id="ARBA00022490"/>
    </source>
</evidence>
<evidence type="ECO:0000256" key="24">
    <source>
        <dbReference type="ARBA" id="ARBA00060909"/>
    </source>
</evidence>
<dbReference type="GO" id="GO:0030496">
    <property type="term" value="C:midbody"/>
    <property type="evidence" value="ECO:0007669"/>
    <property type="project" value="UniProtKB-SubCell"/>
</dbReference>
<dbReference type="PROSITE" id="PS50143">
    <property type="entry name" value="BIR_REPEAT_2"/>
    <property type="match status" value="1"/>
</dbReference>
<evidence type="ECO:0000256" key="3">
    <source>
        <dbReference type="ARBA" id="ARBA00004214"/>
    </source>
</evidence>
<dbReference type="Gene3D" id="1.10.1170.10">
    <property type="entry name" value="Inhibitor Of Apoptosis Protein (2mihbC-IAP-1), Chain A"/>
    <property type="match status" value="1"/>
</dbReference>
<feature type="region of interest" description="Disordered" evidence="29">
    <location>
        <begin position="4531"/>
        <end position="4570"/>
    </location>
</feature>
<feature type="region of interest" description="Disordered" evidence="29">
    <location>
        <begin position="401"/>
        <end position="428"/>
    </location>
</feature>
<feature type="compositionally biased region" description="Low complexity" evidence="29">
    <location>
        <begin position="1701"/>
        <end position="1714"/>
    </location>
</feature>
<evidence type="ECO:0000256" key="25">
    <source>
        <dbReference type="ARBA" id="ARBA00069601"/>
    </source>
</evidence>
<dbReference type="GO" id="GO:0004842">
    <property type="term" value="F:ubiquitin-protein transferase activity"/>
    <property type="evidence" value="ECO:0007669"/>
    <property type="project" value="InterPro"/>
</dbReference>
<feature type="region of interest" description="Disordered" evidence="29">
    <location>
        <begin position="1204"/>
        <end position="1232"/>
    </location>
</feature>
<organism evidence="33">
    <name type="scientific">Thrips palmi</name>
    <name type="common">Melon thrips</name>
    <dbReference type="NCBI Taxonomy" id="161013"/>
    <lineage>
        <taxon>Eukaryota</taxon>
        <taxon>Metazoa</taxon>
        <taxon>Ecdysozoa</taxon>
        <taxon>Arthropoda</taxon>
        <taxon>Hexapoda</taxon>
        <taxon>Insecta</taxon>
        <taxon>Pterygota</taxon>
        <taxon>Neoptera</taxon>
        <taxon>Paraneoptera</taxon>
        <taxon>Thysanoptera</taxon>
        <taxon>Terebrantia</taxon>
        <taxon>Thripoidea</taxon>
        <taxon>Thripidae</taxon>
        <taxon>Thrips</taxon>
    </lineage>
</organism>
<gene>
    <name evidence="32 33" type="primary">LOC117644139</name>
</gene>
<evidence type="ECO:0000256" key="7">
    <source>
        <dbReference type="ARBA" id="ARBA00022553"/>
    </source>
</evidence>
<evidence type="ECO:0000256" key="1">
    <source>
        <dbReference type="ARBA" id="ARBA00004177"/>
    </source>
</evidence>
<dbReference type="PANTHER" id="PTHR46116">
    <property type="entry name" value="(E3-INDEPENDENT) E2 UBIQUITIN-CONJUGATING ENZYME"/>
    <property type="match status" value="1"/>
</dbReference>
<keyword evidence="22" id="KW-0206">Cytoskeleton</keyword>
<feature type="compositionally biased region" description="Low complexity" evidence="29">
    <location>
        <begin position="607"/>
        <end position="620"/>
    </location>
</feature>
<evidence type="ECO:0000256" key="11">
    <source>
        <dbReference type="ARBA" id="ARBA00022690"/>
    </source>
</evidence>
<evidence type="ECO:0000256" key="4">
    <source>
        <dbReference type="ARBA" id="ARBA00004300"/>
    </source>
</evidence>
<dbReference type="Pfam" id="PF00653">
    <property type="entry name" value="BIR"/>
    <property type="match status" value="1"/>
</dbReference>
<keyword evidence="16" id="KW-0498">Mitosis</keyword>
<keyword evidence="7" id="KW-0597">Phosphoprotein</keyword>
<dbReference type="RefSeq" id="XP_034239273.1">
    <property type="nucleotide sequence ID" value="XM_034383382.1"/>
</dbReference>
<evidence type="ECO:0000256" key="12">
    <source>
        <dbReference type="ARBA" id="ARBA00022703"/>
    </source>
</evidence>
<keyword evidence="9" id="KW-0132">Cell division</keyword>
<feature type="region of interest" description="Disordered" evidence="29">
    <location>
        <begin position="4486"/>
        <end position="4505"/>
    </location>
</feature>
<evidence type="ECO:0000256" key="19">
    <source>
        <dbReference type="ARBA" id="ARBA00022843"/>
    </source>
</evidence>
<dbReference type="GO" id="GO:0005634">
    <property type="term" value="C:nucleus"/>
    <property type="evidence" value="ECO:0007669"/>
    <property type="project" value="TreeGrafter"/>
</dbReference>
<feature type="region of interest" description="Disordered" evidence="29">
    <location>
        <begin position="586"/>
        <end position="671"/>
    </location>
</feature>
<evidence type="ECO:0000256" key="17">
    <source>
        <dbReference type="ARBA" id="ARBA00022786"/>
    </source>
</evidence>
<dbReference type="KEGG" id="tpal:117644139"/>
<keyword evidence="8" id="KW-0853">WD repeat</keyword>
<feature type="compositionally biased region" description="Gly residues" evidence="29">
    <location>
        <begin position="4535"/>
        <end position="4549"/>
    </location>
</feature>
<feature type="compositionally biased region" description="Polar residues" evidence="29">
    <location>
        <begin position="595"/>
        <end position="606"/>
    </location>
</feature>
<feature type="compositionally biased region" description="Low complexity" evidence="29">
    <location>
        <begin position="4550"/>
        <end position="4566"/>
    </location>
</feature>
<comment type="similarity">
    <text evidence="24">Belongs to the BIRC6 family.</text>
</comment>
<evidence type="ECO:0000256" key="5">
    <source>
        <dbReference type="ARBA" id="ARBA00004647"/>
    </source>
</evidence>
<dbReference type="SMART" id="SM00238">
    <property type="entry name" value="BIR"/>
    <property type="match status" value="1"/>
</dbReference>
<proteinExistence type="inferred from homology"/>
<evidence type="ECO:0000256" key="14">
    <source>
        <dbReference type="ARBA" id="ARBA00022737"/>
    </source>
</evidence>
<evidence type="ECO:0000256" key="8">
    <source>
        <dbReference type="ARBA" id="ARBA00022574"/>
    </source>
</evidence>
<evidence type="ECO:0000256" key="27">
    <source>
        <dbReference type="ARBA" id="ARBA00079718"/>
    </source>
</evidence>
<evidence type="ECO:0000256" key="23">
    <source>
        <dbReference type="ARBA" id="ARBA00023306"/>
    </source>
</evidence>
<evidence type="ECO:0000259" key="30">
    <source>
        <dbReference type="PROSITE" id="PS50127"/>
    </source>
</evidence>
<dbReference type="GO" id="GO:0004869">
    <property type="term" value="F:cysteine-type endopeptidase inhibitor activity"/>
    <property type="evidence" value="ECO:0007669"/>
    <property type="project" value="TreeGrafter"/>
</dbReference>
<dbReference type="SUPFAM" id="SSF54495">
    <property type="entry name" value="UBC-like"/>
    <property type="match status" value="1"/>
</dbReference>
<keyword evidence="31" id="KW-1185">Reference proteome</keyword>
<feature type="region of interest" description="Disordered" evidence="29">
    <location>
        <begin position="4913"/>
        <end position="4996"/>
    </location>
</feature>
<evidence type="ECO:0000313" key="33">
    <source>
        <dbReference type="RefSeq" id="XP_034239273.1"/>
    </source>
</evidence>
<feature type="region of interest" description="Disordered" evidence="29">
    <location>
        <begin position="4003"/>
        <end position="4030"/>
    </location>
</feature>
<dbReference type="PROSITE" id="PS50127">
    <property type="entry name" value="UBC_2"/>
    <property type="match status" value="1"/>
</dbReference>
<feature type="region of interest" description="Disordered" evidence="29">
    <location>
        <begin position="4175"/>
        <end position="4194"/>
    </location>
</feature>
<dbReference type="RefSeq" id="XP_034239272.1">
    <property type="nucleotide sequence ID" value="XM_034383381.1"/>
</dbReference>
<evidence type="ECO:0000256" key="2">
    <source>
        <dbReference type="ARBA" id="ARBA00004198"/>
    </source>
</evidence>
<dbReference type="GO" id="GO:0005794">
    <property type="term" value="C:Golgi apparatus"/>
    <property type="evidence" value="ECO:0007669"/>
    <property type="project" value="UniProtKB-SubCell"/>
</dbReference>
<dbReference type="CTD" id="41260"/>
<evidence type="ECO:0000256" key="29">
    <source>
        <dbReference type="SAM" id="MobiDB-lite"/>
    </source>
</evidence>
<keyword evidence="18" id="KW-0862">Zinc</keyword>
<dbReference type="FunFam" id="3.10.110.10:FF:000014">
    <property type="entry name" value="Baculoviral IAP repeat-containing protein 6"/>
    <property type="match status" value="1"/>
</dbReference>
<dbReference type="GO" id="GO:0032465">
    <property type="term" value="P:regulation of cytokinesis"/>
    <property type="evidence" value="ECO:0007669"/>
    <property type="project" value="InterPro"/>
</dbReference>
<protein>
    <recommendedName>
        <fullName evidence="25">Dual E2 ubiquitin-conjugating enzyme/E3 ubiquitin-protein ligase BIRC6</fullName>
    </recommendedName>
    <alternativeName>
        <fullName evidence="28">BIR repeat-containing ubiquitin-conjugating enzyme</fullName>
    </alternativeName>
    <alternativeName>
        <fullName evidence="27">Baculoviral IAP repeat-containing protein 6</fullName>
    </alternativeName>
    <alternativeName>
        <fullName evidence="26">Ubiquitin-conjugating BIR domain enzyme apollon</fullName>
    </alternativeName>
</protein>
<dbReference type="Pfam" id="PF12356">
    <property type="entry name" value="BIRC6"/>
    <property type="match status" value="1"/>
</dbReference>
<keyword evidence="12" id="KW-0053">Apoptosis</keyword>
<evidence type="ECO:0000313" key="31">
    <source>
        <dbReference type="Proteomes" id="UP000515158"/>
    </source>
</evidence>